<evidence type="ECO:0000256" key="5">
    <source>
        <dbReference type="PROSITE-ProRule" id="PRU01240"/>
    </source>
</evidence>
<comment type="similarity">
    <text evidence="1 5">Belongs to the peptidase S8 family.</text>
</comment>
<name>A0ABS4K5Z4_9CLOT</name>
<dbReference type="InterPro" id="IPR022398">
    <property type="entry name" value="Peptidase_S8_His-AS"/>
</dbReference>
<dbReference type="PIRSF" id="PIRSF037894">
    <property type="entry name" value="Subtilisin_rel_CspABC"/>
    <property type="match status" value="1"/>
</dbReference>
<sequence length="633" mass="69334">MEDNNSRTHREFTDIQQLQNPNVFQTSSGCGQKYLSEDYVSIITQYSGDIITAFQKVDYACAYIFSNAYAIVSVRKGMEEQLFKDVGVLIGIEFSTGFFPTALSPINTANISLFHENPFLNLRGSGVLVGILDSGIDYLNIDFMTEDDKTRIVSIWDQTVKSGPPPANYDFGTEYTREQINSAIQVNLSGGDPYSIVSQRDETGHGTAVASIAGGRGRGEVIGGAPDCEFVIVKLKPAKKASLETFGIFDVEGVGPIYESTDIIFGMSYLMQVQRSLNRPLVIVIPLGSNYGGHDGSSSVERFIDYVSMNRGVVVVTGTGNQGTAENHGSGTLQKTGDVQIVEINVDPAQVALTMFLWTKRPDKVSVGIIAPSGEAVQRVPIRRGESQQFKFLFEQSTINVDYFYPENITGDTFVRVFINNIKPGVWQLRVIGEFIVSGRYDLWLSSKELLRPQTRLLNPDPLITIQIPATSRSVLATATYNQDLNILYPSSGKGFTRDGRIKPDITSGGVDVLTAAVGGGTTTYTGSSMATAVLASAVALILQWGIVDGNDPNMYVLKVRTYLIRGTRKRPGDIYPNEDWGYGILDLEGTFNAIRNLQSNVPAIRDNSEGAVEVFGKDIYNNIPPQVMERLL</sequence>
<dbReference type="Pfam" id="PF00082">
    <property type="entry name" value="Peptidase_S8"/>
    <property type="match status" value="2"/>
</dbReference>
<dbReference type="PROSITE" id="PS51892">
    <property type="entry name" value="SUBTILASE"/>
    <property type="match status" value="1"/>
</dbReference>
<dbReference type="GO" id="GO:0008233">
    <property type="term" value="F:peptidase activity"/>
    <property type="evidence" value="ECO:0007669"/>
    <property type="project" value="UniProtKB-KW"/>
</dbReference>
<feature type="active site" description="Charge relay system" evidence="5">
    <location>
        <position position="529"/>
    </location>
</feature>
<dbReference type="InterPro" id="IPR000209">
    <property type="entry name" value="Peptidase_S8/S53_dom"/>
</dbReference>
<evidence type="ECO:0000256" key="3">
    <source>
        <dbReference type="ARBA" id="ARBA00022801"/>
    </source>
</evidence>
<proteinExistence type="inferred from homology"/>
<dbReference type="Gene3D" id="3.40.50.200">
    <property type="entry name" value="Peptidase S8/S53 domain"/>
    <property type="match status" value="1"/>
</dbReference>
<comment type="caution">
    <text evidence="7">The sequence shown here is derived from an EMBL/GenBank/DDBJ whole genome shotgun (WGS) entry which is preliminary data.</text>
</comment>
<dbReference type="PROSITE" id="PS00136">
    <property type="entry name" value="SUBTILASE_ASP"/>
    <property type="match status" value="1"/>
</dbReference>
<dbReference type="PANTHER" id="PTHR43806:SF11">
    <property type="entry name" value="CEREVISIN-RELATED"/>
    <property type="match status" value="1"/>
</dbReference>
<dbReference type="CDD" id="cd07478">
    <property type="entry name" value="Peptidases_S8_CspA-like"/>
    <property type="match status" value="1"/>
</dbReference>
<reference evidence="7 8" key="1">
    <citation type="submission" date="2021-03" db="EMBL/GenBank/DDBJ databases">
        <title>Genomic Encyclopedia of Type Strains, Phase IV (KMG-IV): sequencing the most valuable type-strain genomes for metagenomic binning, comparative biology and taxonomic classification.</title>
        <authorList>
            <person name="Goeker M."/>
        </authorList>
    </citation>
    <scope>NUCLEOTIDE SEQUENCE [LARGE SCALE GENOMIC DNA]</scope>
    <source>
        <strain evidence="7 8">DSM 28650</strain>
    </source>
</reference>
<dbReference type="InterPro" id="IPR036852">
    <property type="entry name" value="Peptidase_S8/S53_dom_sf"/>
</dbReference>
<dbReference type="EMBL" id="JAGGLL010000025">
    <property type="protein sequence ID" value="MBP2023204.1"/>
    <property type="molecule type" value="Genomic_DNA"/>
</dbReference>
<dbReference type="PANTHER" id="PTHR43806">
    <property type="entry name" value="PEPTIDASE S8"/>
    <property type="match status" value="1"/>
</dbReference>
<dbReference type="RefSeq" id="WP_021285535.1">
    <property type="nucleotide sequence ID" value="NZ_JAGGLL010000025.1"/>
</dbReference>
<dbReference type="InterPro" id="IPR050131">
    <property type="entry name" value="Peptidase_S8_subtilisin-like"/>
</dbReference>
<dbReference type="InterPro" id="IPR015500">
    <property type="entry name" value="Peptidase_S8_subtilisin-rel"/>
</dbReference>
<keyword evidence="2 5" id="KW-0645">Protease</keyword>
<protein>
    <submittedName>
        <fullName evidence="7">Subtilisin family serine protease</fullName>
    </submittedName>
</protein>
<dbReference type="GO" id="GO:0006508">
    <property type="term" value="P:proteolysis"/>
    <property type="evidence" value="ECO:0007669"/>
    <property type="project" value="UniProtKB-KW"/>
</dbReference>
<dbReference type="InterPro" id="IPR034045">
    <property type="entry name" value="Pep_S8_CspA-like"/>
</dbReference>
<dbReference type="PRINTS" id="PR00723">
    <property type="entry name" value="SUBTILISIN"/>
</dbReference>
<dbReference type="Proteomes" id="UP001519308">
    <property type="component" value="Unassembled WGS sequence"/>
</dbReference>
<evidence type="ECO:0000259" key="6">
    <source>
        <dbReference type="Pfam" id="PF00082"/>
    </source>
</evidence>
<evidence type="ECO:0000313" key="7">
    <source>
        <dbReference type="EMBL" id="MBP2023204.1"/>
    </source>
</evidence>
<feature type="domain" description="Peptidase S8/S53" evidence="6">
    <location>
        <begin position="465"/>
        <end position="584"/>
    </location>
</feature>
<dbReference type="InterPro" id="IPR023827">
    <property type="entry name" value="Peptidase_S8_Asp-AS"/>
</dbReference>
<keyword evidence="8" id="KW-1185">Reference proteome</keyword>
<evidence type="ECO:0000256" key="4">
    <source>
        <dbReference type="ARBA" id="ARBA00022825"/>
    </source>
</evidence>
<keyword evidence="3 5" id="KW-0378">Hydrolase</keyword>
<dbReference type="InterPro" id="IPR017310">
    <property type="entry name" value="Pept_S8A_subtilisin_clostridia"/>
</dbReference>
<feature type="active site" description="Charge relay system" evidence="5">
    <location>
        <position position="133"/>
    </location>
</feature>
<feature type="active site" description="Charge relay system" evidence="5">
    <location>
        <position position="205"/>
    </location>
</feature>
<evidence type="ECO:0000313" key="8">
    <source>
        <dbReference type="Proteomes" id="UP001519308"/>
    </source>
</evidence>
<dbReference type="SUPFAM" id="SSF52743">
    <property type="entry name" value="Subtilisin-like"/>
    <property type="match status" value="1"/>
</dbReference>
<evidence type="ECO:0000256" key="1">
    <source>
        <dbReference type="ARBA" id="ARBA00011073"/>
    </source>
</evidence>
<gene>
    <name evidence="7" type="ORF">J2Z44_003041</name>
</gene>
<feature type="domain" description="Peptidase S8/S53" evidence="6">
    <location>
        <begin position="124"/>
        <end position="327"/>
    </location>
</feature>
<dbReference type="PROSITE" id="PS51257">
    <property type="entry name" value="PROKAR_LIPOPROTEIN"/>
    <property type="match status" value="1"/>
</dbReference>
<organism evidence="7 8">
    <name type="scientific">Clostridium punense</name>
    <dbReference type="NCBI Taxonomy" id="1054297"/>
    <lineage>
        <taxon>Bacteria</taxon>
        <taxon>Bacillati</taxon>
        <taxon>Bacillota</taxon>
        <taxon>Clostridia</taxon>
        <taxon>Eubacteriales</taxon>
        <taxon>Clostridiaceae</taxon>
        <taxon>Clostridium</taxon>
    </lineage>
</organism>
<dbReference type="PROSITE" id="PS00137">
    <property type="entry name" value="SUBTILASE_HIS"/>
    <property type="match status" value="1"/>
</dbReference>
<evidence type="ECO:0000256" key="2">
    <source>
        <dbReference type="ARBA" id="ARBA00022670"/>
    </source>
</evidence>
<dbReference type="Gene3D" id="2.60.120.1290">
    <property type="match status" value="1"/>
</dbReference>
<keyword evidence="4 5" id="KW-0720">Serine protease</keyword>
<accession>A0ABS4K5Z4</accession>